<proteinExistence type="predicted"/>
<protein>
    <submittedName>
        <fullName evidence="1">Uncharacterized protein</fullName>
    </submittedName>
</protein>
<organism evidence="1 2">
    <name type="scientific">Rhododendron simsii</name>
    <name type="common">Sims's rhododendron</name>
    <dbReference type="NCBI Taxonomy" id="118357"/>
    <lineage>
        <taxon>Eukaryota</taxon>
        <taxon>Viridiplantae</taxon>
        <taxon>Streptophyta</taxon>
        <taxon>Embryophyta</taxon>
        <taxon>Tracheophyta</taxon>
        <taxon>Spermatophyta</taxon>
        <taxon>Magnoliopsida</taxon>
        <taxon>eudicotyledons</taxon>
        <taxon>Gunneridae</taxon>
        <taxon>Pentapetalae</taxon>
        <taxon>asterids</taxon>
        <taxon>Ericales</taxon>
        <taxon>Ericaceae</taxon>
        <taxon>Ericoideae</taxon>
        <taxon>Rhodoreae</taxon>
        <taxon>Rhododendron</taxon>
    </lineage>
</organism>
<reference evidence="1" key="1">
    <citation type="submission" date="2019-11" db="EMBL/GenBank/DDBJ databases">
        <authorList>
            <person name="Liu Y."/>
            <person name="Hou J."/>
            <person name="Li T.-Q."/>
            <person name="Guan C.-H."/>
            <person name="Wu X."/>
            <person name="Wu H.-Z."/>
            <person name="Ling F."/>
            <person name="Zhang R."/>
            <person name="Shi X.-G."/>
            <person name="Ren J.-P."/>
            <person name="Chen E.-F."/>
            <person name="Sun J.-M."/>
        </authorList>
    </citation>
    <scope>NUCLEOTIDE SEQUENCE</scope>
    <source>
        <strain evidence="1">Adult_tree_wgs_1</strain>
        <tissue evidence="1">Leaves</tissue>
    </source>
</reference>
<dbReference type="EMBL" id="WJXA01000004">
    <property type="protein sequence ID" value="KAF7146283.1"/>
    <property type="molecule type" value="Genomic_DNA"/>
</dbReference>
<evidence type="ECO:0000313" key="1">
    <source>
        <dbReference type="EMBL" id="KAF7146283.1"/>
    </source>
</evidence>
<gene>
    <name evidence="1" type="ORF">RHSIM_Rhsim04G0047400</name>
</gene>
<comment type="caution">
    <text evidence="1">The sequence shown here is derived from an EMBL/GenBank/DDBJ whole genome shotgun (WGS) entry which is preliminary data.</text>
</comment>
<sequence>MLYFFWRPNLTLKLVNCLATHMSTACGLESVNWFPSKPGMLWNSSPEKGGGTACRKSAIIRVIRHNWMLKGSFNGIFSPANICYGDDGICTWNEEAVSRCTLFASQVN</sequence>
<dbReference type="PROSITE" id="PS51257">
    <property type="entry name" value="PROKAR_LIPOPROTEIN"/>
    <property type="match status" value="1"/>
</dbReference>
<evidence type="ECO:0000313" key="2">
    <source>
        <dbReference type="Proteomes" id="UP000626092"/>
    </source>
</evidence>
<dbReference type="Proteomes" id="UP000626092">
    <property type="component" value="Unassembled WGS sequence"/>
</dbReference>
<keyword evidence="2" id="KW-1185">Reference proteome</keyword>
<accession>A0A834H3G3</accession>
<name>A0A834H3G3_RHOSS</name>
<dbReference type="AlphaFoldDB" id="A0A834H3G3"/>
<dbReference type="OrthoDB" id="1772087at2759"/>